<evidence type="ECO:0000256" key="8">
    <source>
        <dbReference type="ARBA" id="ARBA00022989"/>
    </source>
</evidence>
<reference evidence="15" key="1">
    <citation type="submission" date="2017-11" db="EMBL/GenBank/DDBJ databases">
        <authorList>
            <person name="Wibberg D."/>
        </authorList>
    </citation>
    <scope>NUCLEOTIDE SEQUENCE [LARGE SCALE GENOMIC DNA]</scope>
</reference>
<dbReference type="SMART" id="SM00387">
    <property type="entry name" value="HATPase_c"/>
    <property type="match status" value="1"/>
</dbReference>
<dbReference type="PANTHER" id="PTHR45436:SF5">
    <property type="entry name" value="SENSOR HISTIDINE KINASE TRCS"/>
    <property type="match status" value="1"/>
</dbReference>
<dbReference type="InterPro" id="IPR003660">
    <property type="entry name" value="HAMP_dom"/>
</dbReference>
<evidence type="ECO:0000256" key="5">
    <source>
        <dbReference type="ARBA" id="ARBA00022679"/>
    </source>
</evidence>
<keyword evidence="9" id="KW-0902">Two-component regulatory system</keyword>
<dbReference type="InterPro" id="IPR036890">
    <property type="entry name" value="HATPase_C_sf"/>
</dbReference>
<dbReference type="AlphaFoldDB" id="A0A2N9BA22"/>
<dbReference type="SMART" id="SM00388">
    <property type="entry name" value="HisKA"/>
    <property type="match status" value="1"/>
</dbReference>
<dbReference type="SUPFAM" id="SSF47384">
    <property type="entry name" value="Homodimeric domain of signal transducing histidine kinase"/>
    <property type="match status" value="1"/>
</dbReference>
<accession>A0A2N9BA22</accession>
<organism evidence="14 15">
    <name type="scientific">Streptomyces chartreusis NRRL 3882</name>
    <dbReference type="NCBI Taxonomy" id="1079985"/>
    <lineage>
        <taxon>Bacteria</taxon>
        <taxon>Bacillati</taxon>
        <taxon>Actinomycetota</taxon>
        <taxon>Actinomycetes</taxon>
        <taxon>Kitasatosporales</taxon>
        <taxon>Streptomycetaceae</taxon>
        <taxon>Streptomyces</taxon>
    </lineage>
</organism>
<evidence type="ECO:0000256" key="2">
    <source>
        <dbReference type="ARBA" id="ARBA00004236"/>
    </source>
</evidence>
<evidence type="ECO:0000256" key="7">
    <source>
        <dbReference type="ARBA" id="ARBA00022777"/>
    </source>
</evidence>
<dbReference type="InterPro" id="IPR050428">
    <property type="entry name" value="TCS_sensor_his_kinase"/>
</dbReference>
<evidence type="ECO:0000256" key="3">
    <source>
        <dbReference type="ARBA" id="ARBA00012438"/>
    </source>
</evidence>
<dbReference type="Pfam" id="PF02518">
    <property type="entry name" value="HATPase_c"/>
    <property type="match status" value="1"/>
</dbReference>
<gene>
    <name evidence="14" type="primary">baeS_3</name>
    <name evidence="14" type="ORF">SCNRRL3882_3657</name>
</gene>
<evidence type="ECO:0000256" key="4">
    <source>
        <dbReference type="ARBA" id="ARBA00022553"/>
    </source>
</evidence>
<dbReference type="InterPro" id="IPR003594">
    <property type="entry name" value="HATPase_dom"/>
</dbReference>
<keyword evidence="4" id="KW-0597">Phosphoprotein</keyword>
<dbReference type="PRINTS" id="PR00344">
    <property type="entry name" value="BCTRLSENSOR"/>
</dbReference>
<dbReference type="OrthoDB" id="9786919at2"/>
<evidence type="ECO:0000256" key="10">
    <source>
        <dbReference type="ARBA" id="ARBA00023136"/>
    </source>
</evidence>
<feature type="domain" description="HAMP" evidence="13">
    <location>
        <begin position="179"/>
        <end position="231"/>
    </location>
</feature>
<comment type="subcellular location">
    <subcellularLocation>
        <location evidence="2">Cell membrane</location>
    </subcellularLocation>
</comment>
<dbReference type="InterPro" id="IPR036097">
    <property type="entry name" value="HisK_dim/P_sf"/>
</dbReference>
<proteinExistence type="predicted"/>
<evidence type="ECO:0000259" key="12">
    <source>
        <dbReference type="PROSITE" id="PS50109"/>
    </source>
</evidence>
<dbReference type="InterPro" id="IPR004358">
    <property type="entry name" value="Sig_transdc_His_kin-like_C"/>
</dbReference>
<dbReference type="PROSITE" id="PS50109">
    <property type="entry name" value="HIS_KIN"/>
    <property type="match status" value="1"/>
</dbReference>
<dbReference type="RefSeq" id="WP_010032015.1">
    <property type="nucleotide sequence ID" value="NZ_LT962942.1"/>
</dbReference>
<keyword evidence="10 11" id="KW-0472">Membrane</keyword>
<comment type="catalytic activity">
    <reaction evidence="1">
        <text>ATP + protein L-histidine = ADP + protein N-phospho-L-histidine.</text>
        <dbReference type="EC" id="2.7.13.3"/>
    </reaction>
</comment>
<dbReference type="GO" id="GO:0005886">
    <property type="term" value="C:plasma membrane"/>
    <property type="evidence" value="ECO:0007669"/>
    <property type="project" value="UniProtKB-SubCell"/>
</dbReference>
<evidence type="ECO:0000313" key="14">
    <source>
        <dbReference type="EMBL" id="SOR80201.1"/>
    </source>
</evidence>
<dbReference type="Proteomes" id="UP000235464">
    <property type="component" value="Chromosome I"/>
</dbReference>
<evidence type="ECO:0000256" key="6">
    <source>
        <dbReference type="ARBA" id="ARBA00022692"/>
    </source>
</evidence>
<keyword evidence="7 14" id="KW-0418">Kinase</keyword>
<dbReference type="InterPro" id="IPR005467">
    <property type="entry name" value="His_kinase_dom"/>
</dbReference>
<feature type="domain" description="Histidine kinase" evidence="12">
    <location>
        <begin position="239"/>
        <end position="452"/>
    </location>
</feature>
<dbReference type="EMBL" id="LT963352">
    <property type="protein sequence ID" value="SOR80201.1"/>
    <property type="molecule type" value="Genomic_DNA"/>
</dbReference>
<keyword evidence="8 11" id="KW-1133">Transmembrane helix</keyword>
<keyword evidence="6 11" id="KW-0812">Transmembrane</keyword>
<keyword evidence="15" id="KW-1185">Reference proteome</keyword>
<dbReference type="SMART" id="SM00304">
    <property type="entry name" value="HAMP"/>
    <property type="match status" value="1"/>
</dbReference>
<sequence length="456" mass="48257">MIRQLVRSYIFLVAIAIALFTVPVAFSLTAQLRGDTEGSVLREAKTMALLLANGDSTSCEALQKMATAYAAETPGDVQVTGAPGCATGLLRPREDAALTAALDRNHVTTDWGSSFIWGPELVITVPAKTAAEDRVVGAVRIVYSTDEMTDRLWTIWGFRAILAVLVLVVAALLGAGVARRLTRPLRQLNDMASKFSDGDLTARSPVTGPPETQTLARTLNQGAERLDTLIAAQRIFVADASHQLRTPLTALRLSLDNIADGVDDEFVREDVEQATAEVVRMNRLVNGLLVLARAEAKVTVAEPLPLLDIVRERLAVWRPAADERGVTVALRGSVDGRPAVLSSSGHLDQMLDNVFSNALEVSPDGGTITVRVDPRGDVVGVSVLDEGPGMTDAEKSRAFDRFWRGQGLTGKGGSGLGLAVVKQLATDDGGTVALTDAPGGGLCVTITLRAAHRGAG</sequence>
<dbReference type="SUPFAM" id="SSF158472">
    <property type="entry name" value="HAMP domain-like"/>
    <property type="match status" value="1"/>
</dbReference>
<dbReference type="Pfam" id="PF00512">
    <property type="entry name" value="HisKA"/>
    <property type="match status" value="1"/>
</dbReference>
<dbReference type="GO" id="GO:0000155">
    <property type="term" value="F:phosphorelay sensor kinase activity"/>
    <property type="evidence" value="ECO:0007669"/>
    <property type="project" value="InterPro"/>
</dbReference>
<dbReference type="Pfam" id="PF00672">
    <property type="entry name" value="HAMP"/>
    <property type="match status" value="1"/>
</dbReference>
<protein>
    <recommendedName>
        <fullName evidence="3">histidine kinase</fullName>
        <ecNumber evidence="3">2.7.13.3</ecNumber>
    </recommendedName>
</protein>
<dbReference type="CDD" id="cd00075">
    <property type="entry name" value="HATPase"/>
    <property type="match status" value="1"/>
</dbReference>
<dbReference type="PROSITE" id="PS50885">
    <property type="entry name" value="HAMP"/>
    <property type="match status" value="1"/>
</dbReference>
<evidence type="ECO:0000256" key="9">
    <source>
        <dbReference type="ARBA" id="ARBA00023012"/>
    </source>
</evidence>
<dbReference type="CDD" id="cd06225">
    <property type="entry name" value="HAMP"/>
    <property type="match status" value="1"/>
</dbReference>
<dbReference type="SUPFAM" id="SSF55874">
    <property type="entry name" value="ATPase domain of HSP90 chaperone/DNA topoisomerase II/histidine kinase"/>
    <property type="match status" value="1"/>
</dbReference>
<name>A0A2N9BA22_STRCX</name>
<keyword evidence="5 14" id="KW-0808">Transferase</keyword>
<dbReference type="Gene3D" id="3.30.565.10">
    <property type="entry name" value="Histidine kinase-like ATPase, C-terminal domain"/>
    <property type="match status" value="1"/>
</dbReference>
<evidence type="ECO:0000313" key="15">
    <source>
        <dbReference type="Proteomes" id="UP000235464"/>
    </source>
</evidence>
<dbReference type="InterPro" id="IPR003661">
    <property type="entry name" value="HisK_dim/P_dom"/>
</dbReference>
<dbReference type="Gene3D" id="6.10.340.10">
    <property type="match status" value="1"/>
</dbReference>
<dbReference type="Gene3D" id="1.10.287.130">
    <property type="match status" value="1"/>
</dbReference>
<dbReference type="PANTHER" id="PTHR45436">
    <property type="entry name" value="SENSOR HISTIDINE KINASE YKOH"/>
    <property type="match status" value="1"/>
</dbReference>
<dbReference type="EC" id="2.7.13.3" evidence="3"/>
<feature type="transmembrane region" description="Helical" evidence="11">
    <location>
        <begin position="156"/>
        <end position="178"/>
    </location>
</feature>
<evidence type="ECO:0000256" key="11">
    <source>
        <dbReference type="SAM" id="Phobius"/>
    </source>
</evidence>
<evidence type="ECO:0000259" key="13">
    <source>
        <dbReference type="PROSITE" id="PS50885"/>
    </source>
</evidence>
<evidence type="ECO:0000256" key="1">
    <source>
        <dbReference type="ARBA" id="ARBA00000085"/>
    </source>
</evidence>
<dbReference type="CDD" id="cd00082">
    <property type="entry name" value="HisKA"/>
    <property type="match status" value="1"/>
</dbReference>